<evidence type="ECO:0000256" key="6">
    <source>
        <dbReference type="ARBA" id="ARBA00023136"/>
    </source>
</evidence>
<dbReference type="GO" id="GO:0015562">
    <property type="term" value="F:efflux transmembrane transporter activity"/>
    <property type="evidence" value="ECO:0007669"/>
    <property type="project" value="InterPro"/>
</dbReference>
<evidence type="ECO:0000256" key="5">
    <source>
        <dbReference type="ARBA" id="ARBA00022692"/>
    </source>
</evidence>
<proteinExistence type="inferred from homology"/>
<dbReference type="Proteomes" id="UP000249873">
    <property type="component" value="Chromosome"/>
</dbReference>
<gene>
    <name evidence="9" type="ORF">DJ013_16220</name>
</gene>
<dbReference type="Pfam" id="PF02321">
    <property type="entry name" value="OEP"/>
    <property type="match status" value="2"/>
</dbReference>
<keyword evidence="6" id="KW-0472">Membrane</keyword>
<comment type="similarity">
    <text evidence="2">Belongs to the outer membrane factor (OMF) (TC 1.B.17) family.</text>
</comment>
<feature type="chain" id="PRO_5016402516" evidence="8">
    <location>
        <begin position="19"/>
        <end position="432"/>
    </location>
</feature>
<protein>
    <submittedName>
        <fullName evidence="9">TolC family protein</fullName>
    </submittedName>
</protein>
<evidence type="ECO:0000256" key="4">
    <source>
        <dbReference type="ARBA" id="ARBA00022452"/>
    </source>
</evidence>
<evidence type="ECO:0000256" key="8">
    <source>
        <dbReference type="SAM" id="SignalP"/>
    </source>
</evidence>
<evidence type="ECO:0000313" key="9">
    <source>
        <dbReference type="EMBL" id="AWV99633.1"/>
    </source>
</evidence>
<dbReference type="Gene3D" id="1.20.1600.10">
    <property type="entry name" value="Outer membrane efflux proteins (OEP)"/>
    <property type="match status" value="1"/>
</dbReference>
<dbReference type="GO" id="GO:1990281">
    <property type="term" value="C:efflux pump complex"/>
    <property type="evidence" value="ECO:0007669"/>
    <property type="project" value="TreeGrafter"/>
</dbReference>
<keyword evidence="3" id="KW-0813">Transport</keyword>
<sequence>MKFYITLFFTLTIGLANAQTISLKECIALGLKNHPDYQTGVLTAEAATASLTEAKSLRLPTIGVDVYQSTNTGRSIDRFTNNYINDVYNSTYAQARLNQPLFQGFRIQSTIRQNELLLESEKLNLASTQNQLTIRVIQAYLNVLASQELYAIAQNQVLTSKTQLDQISKRVNAGVLGKTEELQIKTQVANDDFSEITASGNLRAARLDLFQLMNANLAPNTQFETLNAEIVAKKYGNELAENALSNLPEVKAADFEIRSFDSRIKAIKGSKLPSLSFLADWNTFYASSNPEQEFFEQINGSRNASFSLGLSIPILGRFQTNPRIQTASIQKRMAENRLASTKLVVNQAVQTAIQNYELASERYNNAISQVAINQENIDAIQSQINAGTVNSIEFILAKTNFDRANSNLVQAKYSFLLQEKVLKFYENGAWDL</sequence>
<keyword evidence="10" id="KW-1185">Reference proteome</keyword>
<dbReference type="InterPro" id="IPR003423">
    <property type="entry name" value="OMP_efflux"/>
</dbReference>
<dbReference type="AlphaFoldDB" id="A0A2Z4GFS7"/>
<accession>A0A2Z4GFS7</accession>
<keyword evidence="4" id="KW-1134">Transmembrane beta strand</keyword>
<dbReference type="KEGG" id="als:DJ013_16220"/>
<dbReference type="InterPro" id="IPR051906">
    <property type="entry name" value="TolC-like"/>
</dbReference>
<dbReference type="PANTHER" id="PTHR30026">
    <property type="entry name" value="OUTER MEMBRANE PROTEIN TOLC"/>
    <property type="match status" value="1"/>
</dbReference>
<evidence type="ECO:0000256" key="3">
    <source>
        <dbReference type="ARBA" id="ARBA00022448"/>
    </source>
</evidence>
<name>A0A2Z4GFS7_9BACT</name>
<evidence type="ECO:0000256" key="2">
    <source>
        <dbReference type="ARBA" id="ARBA00007613"/>
    </source>
</evidence>
<dbReference type="GO" id="GO:0015288">
    <property type="term" value="F:porin activity"/>
    <property type="evidence" value="ECO:0007669"/>
    <property type="project" value="TreeGrafter"/>
</dbReference>
<dbReference type="SUPFAM" id="SSF56954">
    <property type="entry name" value="Outer membrane efflux proteins (OEP)"/>
    <property type="match status" value="1"/>
</dbReference>
<dbReference type="OrthoDB" id="9811587at2"/>
<reference evidence="9 10" key="1">
    <citation type="submission" date="2018-05" db="EMBL/GenBank/DDBJ databases">
        <title>Complete genome sequence of Arcticibacterium luteifluviistationis SM1504T, a cytophagaceae bacterium isolated from Arctic surface seawater.</title>
        <authorList>
            <person name="Li Y."/>
            <person name="Qin Q.-L."/>
        </authorList>
    </citation>
    <scope>NUCLEOTIDE SEQUENCE [LARGE SCALE GENOMIC DNA]</scope>
    <source>
        <strain evidence="9 10">SM1504</strain>
    </source>
</reference>
<keyword evidence="8" id="KW-0732">Signal</keyword>
<dbReference type="EMBL" id="CP029480">
    <property type="protein sequence ID" value="AWV99633.1"/>
    <property type="molecule type" value="Genomic_DNA"/>
</dbReference>
<keyword evidence="5" id="KW-0812">Transmembrane</keyword>
<evidence type="ECO:0000256" key="1">
    <source>
        <dbReference type="ARBA" id="ARBA00004442"/>
    </source>
</evidence>
<evidence type="ECO:0000256" key="7">
    <source>
        <dbReference type="ARBA" id="ARBA00023237"/>
    </source>
</evidence>
<dbReference type="GO" id="GO:0009279">
    <property type="term" value="C:cell outer membrane"/>
    <property type="evidence" value="ECO:0007669"/>
    <property type="project" value="UniProtKB-SubCell"/>
</dbReference>
<keyword evidence="7" id="KW-0998">Cell outer membrane</keyword>
<feature type="signal peptide" evidence="8">
    <location>
        <begin position="1"/>
        <end position="18"/>
    </location>
</feature>
<dbReference type="RefSeq" id="WP_111373001.1">
    <property type="nucleotide sequence ID" value="NZ_CP029480.1"/>
</dbReference>
<dbReference type="PANTHER" id="PTHR30026:SF20">
    <property type="entry name" value="OUTER MEMBRANE PROTEIN TOLC"/>
    <property type="match status" value="1"/>
</dbReference>
<evidence type="ECO:0000313" key="10">
    <source>
        <dbReference type="Proteomes" id="UP000249873"/>
    </source>
</evidence>
<organism evidence="9 10">
    <name type="scientific">Arcticibacterium luteifluviistationis</name>
    <dbReference type="NCBI Taxonomy" id="1784714"/>
    <lineage>
        <taxon>Bacteria</taxon>
        <taxon>Pseudomonadati</taxon>
        <taxon>Bacteroidota</taxon>
        <taxon>Cytophagia</taxon>
        <taxon>Cytophagales</taxon>
        <taxon>Leadbetterellaceae</taxon>
        <taxon>Arcticibacterium</taxon>
    </lineage>
</organism>
<comment type="subcellular location">
    <subcellularLocation>
        <location evidence="1">Cell outer membrane</location>
    </subcellularLocation>
</comment>